<evidence type="ECO:0000259" key="8">
    <source>
        <dbReference type="PROSITE" id="PS51198"/>
    </source>
</evidence>
<evidence type="ECO:0000256" key="4">
    <source>
        <dbReference type="ARBA" id="ARBA00022840"/>
    </source>
</evidence>
<dbReference type="RefSeq" id="WP_390333075.1">
    <property type="nucleotide sequence ID" value="NZ_JBHRTP010000091.1"/>
</dbReference>
<keyword evidence="3 6" id="KW-0347">Helicase</keyword>
<dbReference type="InterPro" id="IPR014016">
    <property type="entry name" value="UvrD-like_ATP-bd"/>
</dbReference>
<keyword evidence="10" id="KW-1185">Reference proteome</keyword>
<keyword evidence="4 6" id="KW-0067">ATP-binding</keyword>
<dbReference type="PROSITE" id="PS51198">
    <property type="entry name" value="UVRD_HELICASE_ATP_BIND"/>
    <property type="match status" value="1"/>
</dbReference>
<protein>
    <recommendedName>
        <fullName evidence="5">DNA 3'-5' helicase II</fullName>
    </recommendedName>
</protein>
<keyword evidence="7" id="KW-0175">Coiled coil</keyword>
<feature type="domain" description="UvrD-like helicase ATP-binding" evidence="8">
    <location>
        <begin position="1"/>
        <end position="261"/>
    </location>
</feature>
<proteinExistence type="predicted"/>
<evidence type="ECO:0000256" key="6">
    <source>
        <dbReference type="PROSITE-ProRule" id="PRU00560"/>
    </source>
</evidence>
<evidence type="ECO:0000256" key="5">
    <source>
        <dbReference type="ARBA" id="ARBA00034923"/>
    </source>
</evidence>
<organism evidence="9 10">
    <name type="scientific">Undibacterium arcticum</name>
    <dbReference type="NCBI Taxonomy" id="1762892"/>
    <lineage>
        <taxon>Bacteria</taxon>
        <taxon>Pseudomonadati</taxon>
        <taxon>Pseudomonadota</taxon>
        <taxon>Betaproteobacteria</taxon>
        <taxon>Burkholderiales</taxon>
        <taxon>Oxalobacteraceae</taxon>
        <taxon>Undibacterium</taxon>
    </lineage>
</organism>
<gene>
    <name evidence="9" type="ORF">ACFOFO_23435</name>
</gene>
<feature type="coiled-coil region" evidence="7">
    <location>
        <begin position="56"/>
        <end position="83"/>
    </location>
</feature>
<dbReference type="Pfam" id="PF00580">
    <property type="entry name" value="UvrD-helicase"/>
    <property type="match status" value="1"/>
</dbReference>
<dbReference type="InterPro" id="IPR000212">
    <property type="entry name" value="DNA_helicase_UvrD/REP"/>
</dbReference>
<dbReference type="InterPro" id="IPR027417">
    <property type="entry name" value="P-loop_NTPase"/>
</dbReference>
<dbReference type="PANTHER" id="PTHR11070">
    <property type="entry name" value="UVRD / RECB / PCRA DNA HELICASE FAMILY MEMBER"/>
    <property type="match status" value="1"/>
</dbReference>
<keyword evidence="1 6" id="KW-0547">Nucleotide-binding</keyword>
<evidence type="ECO:0000256" key="1">
    <source>
        <dbReference type="ARBA" id="ARBA00022741"/>
    </source>
</evidence>
<evidence type="ECO:0000256" key="3">
    <source>
        <dbReference type="ARBA" id="ARBA00022806"/>
    </source>
</evidence>
<comment type="caution">
    <text evidence="9">The sequence shown here is derived from an EMBL/GenBank/DDBJ whole genome shotgun (WGS) entry which is preliminary data.</text>
</comment>
<dbReference type="PANTHER" id="PTHR11070:SF2">
    <property type="entry name" value="ATP-DEPENDENT DNA HELICASE SRS2"/>
    <property type="match status" value="1"/>
</dbReference>
<evidence type="ECO:0000313" key="10">
    <source>
        <dbReference type="Proteomes" id="UP001595530"/>
    </source>
</evidence>
<sequence>MQLSEQQLGILGAAGHLLVIGGPGSGKTTVSILKAAQIAKDELRPGQKILFLSFARATISRVMEAIEEERDIAREQKQRIDVDTYHAFFWRILKTHGYLLSLPRNISILTPAAEAIALSAIRSQFAIGRKSTLTDAEKEKKKEQRKDAEAAERMRLAHNEGRICFDLFASFVSAILHGSDRIRQIIATMYPVIILDEFQDTNAGQWHVVEALGQYSRLLALADPEQRIYDWIGADPERLNHFKAAYEPSEYDLQGTNHRSAGTDIALFGNHVLTGQYKDGEYSGVCFETYDPAEKVAMARLVVLTYDARTRLIEAGIKDWSIAILVPTKKMTRIVSDAFHAPPAGLTKVSHVATIEMEAAILGAEVIAFLMQPDVDGRHFELFIGLMLDYYRGKGGDSPTQGDLREAISLQDAYQEWLTRRAVGRAVRSNSILAAMRDVYEQTRSVALVGDPAHDWLTIRNILSAGACARLKGLAEETRNIRLLQRGTQLRDHLSQDWRDNGAYANALSITRQAFIREHFSSNSKPESGVVVMNMHKAKGKQFDEVIILDAWPRMVKREIVANPDRLVWNNERANINDQACQNFRVSITRAKRRVTIMTPKNDPCVLLHGRKLPTVSI</sequence>
<accession>A0ABV7F770</accession>
<dbReference type="EMBL" id="JBHRTP010000091">
    <property type="protein sequence ID" value="MFC3110869.1"/>
    <property type="molecule type" value="Genomic_DNA"/>
</dbReference>
<dbReference type="Gene3D" id="3.40.50.300">
    <property type="entry name" value="P-loop containing nucleotide triphosphate hydrolases"/>
    <property type="match status" value="2"/>
</dbReference>
<dbReference type="Proteomes" id="UP001595530">
    <property type="component" value="Unassembled WGS sequence"/>
</dbReference>
<evidence type="ECO:0000256" key="7">
    <source>
        <dbReference type="SAM" id="Coils"/>
    </source>
</evidence>
<keyword evidence="2 6" id="KW-0378">Hydrolase</keyword>
<evidence type="ECO:0000256" key="2">
    <source>
        <dbReference type="ARBA" id="ARBA00022801"/>
    </source>
</evidence>
<dbReference type="SUPFAM" id="SSF52540">
    <property type="entry name" value="P-loop containing nucleoside triphosphate hydrolases"/>
    <property type="match status" value="1"/>
</dbReference>
<evidence type="ECO:0000313" key="9">
    <source>
        <dbReference type="EMBL" id="MFC3110869.1"/>
    </source>
</evidence>
<name>A0ABV7F770_9BURK</name>
<feature type="binding site" evidence="6">
    <location>
        <begin position="21"/>
        <end position="28"/>
    </location>
    <ligand>
        <name>ATP</name>
        <dbReference type="ChEBI" id="CHEBI:30616"/>
    </ligand>
</feature>
<reference evidence="10" key="1">
    <citation type="journal article" date="2019" name="Int. J. Syst. Evol. Microbiol.">
        <title>The Global Catalogue of Microorganisms (GCM) 10K type strain sequencing project: providing services to taxonomists for standard genome sequencing and annotation.</title>
        <authorList>
            <consortium name="The Broad Institute Genomics Platform"/>
            <consortium name="The Broad Institute Genome Sequencing Center for Infectious Disease"/>
            <person name="Wu L."/>
            <person name="Ma J."/>
        </authorList>
    </citation>
    <scope>NUCLEOTIDE SEQUENCE [LARGE SCALE GENOMIC DNA]</scope>
    <source>
        <strain evidence="10">KCTC 42986</strain>
    </source>
</reference>